<organism evidence="1 2">
    <name type="scientific">Romanomermis culicivorax</name>
    <name type="common">Nematode worm</name>
    <dbReference type="NCBI Taxonomy" id="13658"/>
    <lineage>
        <taxon>Eukaryota</taxon>
        <taxon>Metazoa</taxon>
        <taxon>Ecdysozoa</taxon>
        <taxon>Nematoda</taxon>
        <taxon>Enoplea</taxon>
        <taxon>Dorylaimia</taxon>
        <taxon>Mermithida</taxon>
        <taxon>Mermithoidea</taxon>
        <taxon>Mermithidae</taxon>
        <taxon>Romanomermis</taxon>
    </lineage>
</organism>
<sequence>MSFNDEYKSIRIYQPIGRPLKMNFELLKKAYKNRLPVSLSKKTDLLSLCKSGLIRIDFHQFYNDLPVSAHAKNVAPEPSALMYTAFAAQLSPRNILIPLCTQVTPAAPPLERSHPHRPIHIAHQADLTGRPPLSVPGQVL</sequence>
<dbReference type="Proteomes" id="UP000887565">
    <property type="component" value="Unplaced"/>
</dbReference>
<proteinExistence type="predicted"/>
<evidence type="ECO:0000313" key="2">
    <source>
        <dbReference type="WBParaSite" id="nRc.2.0.1.t10248-RA"/>
    </source>
</evidence>
<keyword evidence="1" id="KW-1185">Reference proteome</keyword>
<name>A0A915I908_ROMCU</name>
<reference evidence="2" key="1">
    <citation type="submission" date="2022-11" db="UniProtKB">
        <authorList>
            <consortium name="WormBaseParasite"/>
        </authorList>
    </citation>
    <scope>IDENTIFICATION</scope>
</reference>
<dbReference type="AlphaFoldDB" id="A0A915I908"/>
<accession>A0A915I908</accession>
<evidence type="ECO:0000313" key="1">
    <source>
        <dbReference type="Proteomes" id="UP000887565"/>
    </source>
</evidence>
<dbReference type="WBParaSite" id="nRc.2.0.1.t10248-RA">
    <property type="protein sequence ID" value="nRc.2.0.1.t10248-RA"/>
    <property type="gene ID" value="nRc.2.0.1.g10248"/>
</dbReference>
<protein>
    <submittedName>
        <fullName evidence="2">Uncharacterized protein</fullName>
    </submittedName>
</protein>